<sequence length="52" mass="6344">MPHLSPLNWLITPLTFWILLLTFMSILWWSQTSHFPPLYSSFTLPRTPQWNW</sequence>
<gene>
    <name evidence="2" type="primary">ATP8</name>
</gene>
<feature type="transmembrane region" description="Helical" evidence="1">
    <location>
        <begin position="7"/>
        <end position="29"/>
    </location>
</feature>
<proteinExistence type="predicted"/>
<geneLocation type="mitochondrion" evidence="2"/>
<reference evidence="2" key="1">
    <citation type="journal article" date="2018" name="Mol. Phylogenet. Evol.">
        <title>Phylogeny, evolution and mitochondrial gene order rearrangement in scale worms (Aphroditiformia, Annelida).</title>
        <authorList>
            <person name="Zhang Y."/>
            <person name="Sun J."/>
            <person name="Rouse G.W."/>
            <person name="Wiklund H."/>
            <person name="Pleijel F."/>
            <person name="Watanabe H.K."/>
            <person name="Chen C."/>
            <person name="Qian P.-Y."/>
            <person name="Qiu J.-W."/>
        </authorList>
    </citation>
    <scope>NUCLEOTIDE SEQUENCE</scope>
</reference>
<dbReference type="EMBL" id="KY753828">
    <property type="protein sequence ID" value="AVW86105.1"/>
    <property type="molecule type" value="Genomic_DNA"/>
</dbReference>
<keyword evidence="2" id="KW-0496">Mitochondrion</keyword>
<organism evidence="2">
    <name type="scientific">Lepidonotopodium sp. YZ-2018</name>
    <dbReference type="NCBI Taxonomy" id="2153333"/>
    <lineage>
        <taxon>Eukaryota</taxon>
        <taxon>Metazoa</taxon>
        <taxon>Spiralia</taxon>
        <taxon>Lophotrochozoa</taxon>
        <taxon>Annelida</taxon>
        <taxon>Polychaeta</taxon>
        <taxon>Errantia</taxon>
        <taxon>Phyllodocida</taxon>
        <taxon>Polynoidae</taxon>
        <taxon>Lepidonotopodium</taxon>
    </lineage>
</organism>
<protein>
    <submittedName>
        <fullName evidence="2">ATP synthase F0 subunit 8</fullName>
    </submittedName>
</protein>
<evidence type="ECO:0000256" key="1">
    <source>
        <dbReference type="SAM" id="Phobius"/>
    </source>
</evidence>
<keyword evidence="1" id="KW-0812">Transmembrane</keyword>
<keyword evidence="1" id="KW-1133">Transmembrane helix</keyword>
<dbReference type="AlphaFoldDB" id="A0A343W683"/>
<name>A0A343W683_9ANNE</name>
<evidence type="ECO:0000313" key="2">
    <source>
        <dbReference type="EMBL" id="AVW86105.1"/>
    </source>
</evidence>
<accession>A0A343W683</accession>
<keyword evidence="1" id="KW-0472">Membrane</keyword>